<sequence length="69" mass="7704">MDFQLTDRESAQAMFAHFQRQAAQKGVTLREPPPEPTTCCGRGCNGCVWEGFYTAANDWCDEAMLVLSD</sequence>
<gene>
    <name evidence="2" type="ORF">DEH84_12720</name>
</gene>
<dbReference type="RefSeq" id="WP_109037182.1">
    <property type="nucleotide sequence ID" value="NZ_CP029210.1"/>
</dbReference>
<name>A0A2U8FVE3_9BURK</name>
<dbReference type="Proteomes" id="UP000244892">
    <property type="component" value="Chromosome"/>
</dbReference>
<feature type="domain" description="Oxidoreductase-like" evidence="1">
    <location>
        <begin position="25"/>
        <end position="62"/>
    </location>
</feature>
<reference evidence="2 3" key="1">
    <citation type="submission" date="2018-05" db="EMBL/GenBank/DDBJ databases">
        <title>complete genome sequence of Aquabacterium olei NBRC 110486.</title>
        <authorList>
            <person name="Tang B."/>
            <person name="Chang J."/>
            <person name="Zhang L."/>
            <person name="Yang H."/>
        </authorList>
    </citation>
    <scope>NUCLEOTIDE SEQUENCE [LARGE SCALE GENOMIC DNA]</scope>
    <source>
        <strain evidence="2 3">NBRC 110486</strain>
    </source>
</reference>
<dbReference type="InterPro" id="IPR019180">
    <property type="entry name" value="Oxidoreductase-like_N"/>
</dbReference>
<accession>A0A2U8FVE3</accession>
<dbReference type="AlphaFoldDB" id="A0A2U8FVE3"/>
<dbReference type="KEGG" id="aon:DEH84_12720"/>
<dbReference type="OrthoDB" id="6650029at2"/>
<dbReference type="EMBL" id="CP029210">
    <property type="protein sequence ID" value="AWI54186.1"/>
    <property type="molecule type" value="Genomic_DNA"/>
</dbReference>
<evidence type="ECO:0000313" key="3">
    <source>
        <dbReference type="Proteomes" id="UP000244892"/>
    </source>
</evidence>
<proteinExistence type="predicted"/>
<organism evidence="2 3">
    <name type="scientific">Aquabacterium olei</name>
    <dbReference type="NCBI Taxonomy" id="1296669"/>
    <lineage>
        <taxon>Bacteria</taxon>
        <taxon>Pseudomonadati</taxon>
        <taxon>Pseudomonadota</taxon>
        <taxon>Betaproteobacteria</taxon>
        <taxon>Burkholderiales</taxon>
        <taxon>Aquabacterium</taxon>
    </lineage>
</organism>
<evidence type="ECO:0000259" key="1">
    <source>
        <dbReference type="Pfam" id="PF09791"/>
    </source>
</evidence>
<dbReference type="Pfam" id="PF09791">
    <property type="entry name" value="Oxidored-like"/>
    <property type="match status" value="1"/>
</dbReference>
<protein>
    <submittedName>
        <fullName evidence="2">Oxidoreductase</fullName>
    </submittedName>
</protein>
<keyword evidence="3" id="KW-1185">Reference proteome</keyword>
<evidence type="ECO:0000313" key="2">
    <source>
        <dbReference type="EMBL" id="AWI54186.1"/>
    </source>
</evidence>